<organism evidence="11 12">
    <name type="scientific">Megasphaera cerevisiae DSM 20462</name>
    <dbReference type="NCBI Taxonomy" id="1122219"/>
    <lineage>
        <taxon>Bacteria</taxon>
        <taxon>Bacillati</taxon>
        <taxon>Bacillota</taxon>
        <taxon>Negativicutes</taxon>
        <taxon>Veillonellales</taxon>
        <taxon>Veillonellaceae</taxon>
        <taxon>Megasphaera</taxon>
    </lineage>
</organism>
<comment type="caution">
    <text evidence="11">The sequence shown here is derived from an EMBL/GenBank/DDBJ whole genome shotgun (WGS) entry which is preliminary data.</text>
</comment>
<accession>A0A0J6ZRZ8</accession>
<comment type="subcellular location">
    <subcellularLocation>
        <location evidence="2 9">Cytoplasm</location>
    </subcellularLocation>
</comment>
<feature type="binding site" evidence="9">
    <location>
        <position position="167"/>
    </location>
    <ligand>
        <name>substrate</name>
    </ligand>
</feature>
<dbReference type="GO" id="GO:0008270">
    <property type="term" value="F:zinc ion binding"/>
    <property type="evidence" value="ECO:0007669"/>
    <property type="project" value="UniProtKB-UniRule"/>
</dbReference>
<feature type="binding site" evidence="9">
    <location>
        <position position="167"/>
    </location>
    <ligand>
        <name>Zn(2+)</name>
        <dbReference type="ChEBI" id="CHEBI:29105"/>
    </ligand>
</feature>
<dbReference type="NCBIfam" id="TIGR00441">
    <property type="entry name" value="gmhA"/>
    <property type="match status" value="1"/>
</dbReference>
<name>A0A0J6ZRZ8_9FIRM</name>
<proteinExistence type="inferred from homology"/>
<dbReference type="AlphaFoldDB" id="A0A0J6ZRZ8"/>
<dbReference type="InParanoid" id="A0A0J6ZRZ8"/>
<dbReference type="GO" id="GO:0097367">
    <property type="term" value="F:carbohydrate derivative binding"/>
    <property type="evidence" value="ECO:0007669"/>
    <property type="project" value="InterPro"/>
</dbReference>
<evidence type="ECO:0000256" key="8">
    <source>
        <dbReference type="ARBA" id="ARBA00023277"/>
    </source>
</evidence>
<feature type="binding site" evidence="9">
    <location>
        <begin position="115"/>
        <end position="117"/>
    </location>
    <ligand>
        <name>substrate</name>
    </ligand>
</feature>
<dbReference type="PANTHER" id="PTHR30390:SF6">
    <property type="entry name" value="DNAA INITIATOR-ASSOCIATING PROTEIN DIAA"/>
    <property type="match status" value="1"/>
</dbReference>
<evidence type="ECO:0000256" key="9">
    <source>
        <dbReference type="HAMAP-Rule" id="MF_00067"/>
    </source>
</evidence>
<dbReference type="Gene3D" id="3.40.50.10490">
    <property type="entry name" value="Glucose-6-phosphate isomerase like protein, domain 1"/>
    <property type="match status" value="1"/>
</dbReference>
<dbReference type="PROSITE" id="PS51464">
    <property type="entry name" value="SIS"/>
    <property type="match status" value="1"/>
</dbReference>
<dbReference type="GO" id="GO:0008968">
    <property type="term" value="F:D-sedoheptulose 7-phosphate isomerase activity"/>
    <property type="evidence" value="ECO:0007669"/>
    <property type="project" value="UniProtKB-UniRule"/>
</dbReference>
<dbReference type="InterPro" id="IPR046348">
    <property type="entry name" value="SIS_dom_sf"/>
</dbReference>
<comment type="miscellaneous">
    <text evidence="9">The reaction produces a racemic mixture of D-glycero-alpha-D-manno-heptose 7-phosphate and D-glycero-beta-D-manno-heptose 7-phosphate.</text>
</comment>
<evidence type="ECO:0000259" key="10">
    <source>
        <dbReference type="PROSITE" id="PS51464"/>
    </source>
</evidence>
<evidence type="ECO:0000256" key="7">
    <source>
        <dbReference type="ARBA" id="ARBA00023235"/>
    </source>
</evidence>
<feature type="binding site" evidence="9">
    <location>
        <begin position="47"/>
        <end position="49"/>
    </location>
    <ligand>
        <name>substrate</name>
    </ligand>
</feature>
<dbReference type="GO" id="GO:2001061">
    <property type="term" value="P:D-glycero-D-manno-heptose 7-phosphate biosynthetic process"/>
    <property type="evidence" value="ECO:0007669"/>
    <property type="project" value="UniProtKB-UniPathway"/>
</dbReference>
<keyword evidence="7 9" id="KW-0413">Isomerase</keyword>
<evidence type="ECO:0000256" key="4">
    <source>
        <dbReference type="ARBA" id="ARBA00022490"/>
    </source>
</evidence>
<gene>
    <name evidence="9" type="primary">gmhA</name>
    <name evidence="11" type="ORF">AB840_00975</name>
</gene>
<dbReference type="InterPro" id="IPR004515">
    <property type="entry name" value="Phosphoheptose_Isoase"/>
</dbReference>
<feature type="binding site" evidence="9">
    <location>
        <position position="60"/>
    </location>
    <ligand>
        <name>substrate</name>
    </ligand>
</feature>
<evidence type="ECO:0000256" key="1">
    <source>
        <dbReference type="ARBA" id="ARBA00000348"/>
    </source>
</evidence>
<feature type="binding site" evidence="9">
    <location>
        <position position="60"/>
    </location>
    <ligand>
        <name>Zn(2+)</name>
        <dbReference type="ChEBI" id="CHEBI:29105"/>
    </ligand>
</feature>
<dbReference type="Proteomes" id="UP000036503">
    <property type="component" value="Unassembled WGS sequence"/>
</dbReference>
<comment type="cofactor">
    <cofactor evidence="9">
        <name>Zn(2+)</name>
        <dbReference type="ChEBI" id="CHEBI:29105"/>
    </cofactor>
    <text evidence="9">Binds 1 zinc ion per subunit.</text>
</comment>
<keyword evidence="5 9" id="KW-0479">Metal-binding</keyword>
<reference evidence="11 12" key="1">
    <citation type="submission" date="2015-06" db="EMBL/GenBank/DDBJ databases">
        <title>Draft genome sequence of beer spoilage bacterium Megasphaera cerevisiae type strain 20462.</title>
        <authorList>
            <person name="Kutumbaka K."/>
            <person name="Pasmowitz J."/>
            <person name="Mategko J."/>
            <person name="Reyes D."/>
            <person name="Friedrich A."/>
            <person name="Han S."/>
            <person name="Martens-Habbena W."/>
            <person name="Neal-McKinney J."/>
            <person name="Janagama H.K."/>
            <person name="Nadala C."/>
            <person name="Samadpour M."/>
        </authorList>
    </citation>
    <scope>NUCLEOTIDE SEQUENCE [LARGE SCALE GENOMIC DNA]</scope>
    <source>
        <strain evidence="11 12">DSM 20462</strain>
    </source>
</reference>
<dbReference type="OrthoDB" id="9781311at2"/>
<feature type="binding site" evidence="9">
    <location>
        <position position="120"/>
    </location>
    <ligand>
        <name>substrate</name>
    </ligand>
</feature>
<comment type="pathway">
    <text evidence="9">Carbohydrate biosynthesis; D-glycero-D-manno-heptose 7-phosphate biosynthesis; D-glycero-alpha-D-manno-heptose 7-phosphate and D-glycero-beta-D-manno-heptose 7-phosphate from sedoheptulose 7-phosphate: step 1/1.</text>
</comment>
<keyword evidence="6 9" id="KW-0862">Zinc</keyword>
<dbReference type="PATRIC" id="fig|1122219.3.peg.223"/>
<comment type="function">
    <text evidence="9">Catalyzes the isomerization of sedoheptulose 7-phosphate in D-glycero-D-manno-heptose 7-phosphate.</text>
</comment>
<comment type="catalytic activity">
    <reaction evidence="1 9">
        <text>2 D-sedoheptulose 7-phosphate = D-glycero-alpha-D-manno-heptose 7-phosphate + D-glycero-beta-D-manno-heptose 7-phosphate</text>
        <dbReference type="Rhea" id="RHEA:27489"/>
        <dbReference type="ChEBI" id="CHEBI:57483"/>
        <dbReference type="ChEBI" id="CHEBI:60203"/>
        <dbReference type="ChEBI" id="CHEBI:60204"/>
        <dbReference type="EC" id="5.3.1.28"/>
    </reaction>
</comment>
<evidence type="ECO:0000256" key="2">
    <source>
        <dbReference type="ARBA" id="ARBA00004496"/>
    </source>
</evidence>
<evidence type="ECO:0000313" key="11">
    <source>
        <dbReference type="EMBL" id="KMO87731.1"/>
    </source>
</evidence>
<dbReference type="STRING" id="39029.BSR42_08065"/>
<dbReference type="EC" id="5.3.1.28" evidence="9"/>
<dbReference type="InterPro" id="IPR001347">
    <property type="entry name" value="SIS_dom"/>
</dbReference>
<keyword evidence="12" id="KW-1185">Reference proteome</keyword>
<keyword evidence="4 9" id="KW-0963">Cytoplasm</keyword>
<sequence>MSIVEARMQEHEQVLEATRALAPAIQEAGDIIRRALEGGHKVLFCGNGGSAADAQHLAAEIVGRFQKERPAFPAIALTVDTSILTAVANDYGYETVFKRQVEGLGQEGDVFVGISTSGNSANVINAIGAARGKGLHVIGLTGIGGGKMAKLCDVCLAIPSKTTARTQEMHIMIGHILCEIAEEYM</sequence>
<evidence type="ECO:0000256" key="5">
    <source>
        <dbReference type="ARBA" id="ARBA00022723"/>
    </source>
</evidence>
<dbReference type="HAMAP" id="MF_00067">
    <property type="entry name" value="GmhA"/>
    <property type="match status" value="1"/>
</dbReference>
<keyword evidence="8 9" id="KW-0119">Carbohydrate metabolism</keyword>
<dbReference type="GO" id="GO:0005737">
    <property type="term" value="C:cytoplasm"/>
    <property type="evidence" value="ECO:0007669"/>
    <property type="project" value="UniProtKB-SubCell"/>
</dbReference>
<evidence type="ECO:0000313" key="12">
    <source>
        <dbReference type="Proteomes" id="UP000036503"/>
    </source>
</evidence>
<feature type="domain" description="SIS" evidence="10">
    <location>
        <begin position="32"/>
        <end position="185"/>
    </location>
</feature>
<feature type="binding site" evidence="9">
    <location>
        <position position="56"/>
    </location>
    <ligand>
        <name>Zn(2+)</name>
        <dbReference type="ChEBI" id="CHEBI:29105"/>
    </ligand>
</feature>
<dbReference type="SUPFAM" id="SSF53697">
    <property type="entry name" value="SIS domain"/>
    <property type="match status" value="1"/>
</dbReference>
<dbReference type="CDD" id="cd05006">
    <property type="entry name" value="SIS_GmhA"/>
    <property type="match status" value="1"/>
</dbReference>
<evidence type="ECO:0000256" key="6">
    <source>
        <dbReference type="ARBA" id="ARBA00022833"/>
    </source>
</evidence>
<dbReference type="EMBL" id="LEKT01000002">
    <property type="protein sequence ID" value="KMO87731.1"/>
    <property type="molecule type" value="Genomic_DNA"/>
</dbReference>
<evidence type="ECO:0000256" key="3">
    <source>
        <dbReference type="ARBA" id="ARBA00009894"/>
    </source>
</evidence>
<dbReference type="UniPathway" id="UPA00041">
    <property type="reaction ID" value="UER00436"/>
</dbReference>
<dbReference type="Pfam" id="PF13580">
    <property type="entry name" value="SIS_2"/>
    <property type="match status" value="1"/>
</dbReference>
<dbReference type="InterPro" id="IPR035461">
    <property type="entry name" value="GmhA/DiaA"/>
</dbReference>
<dbReference type="GO" id="GO:0005975">
    <property type="term" value="P:carbohydrate metabolic process"/>
    <property type="evidence" value="ECO:0007669"/>
    <property type="project" value="UniProtKB-UniRule"/>
</dbReference>
<dbReference type="InterPro" id="IPR050099">
    <property type="entry name" value="SIS_GmhA/DiaA_subfam"/>
</dbReference>
<dbReference type="PANTHER" id="PTHR30390">
    <property type="entry name" value="SEDOHEPTULOSE 7-PHOSPHATE ISOMERASE / DNAA INITIATOR-ASSOCIATING FACTOR FOR REPLICATION INITIATION"/>
    <property type="match status" value="1"/>
</dbReference>
<comment type="similarity">
    <text evidence="3 9">Belongs to the SIS family. GmhA subfamily.</text>
</comment>
<feature type="binding site" evidence="9">
    <location>
        <begin position="89"/>
        <end position="90"/>
    </location>
    <ligand>
        <name>substrate</name>
    </ligand>
</feature>
<protein>
    <recommendedName>
        <fullName evidence="9">Phosphoheptose isomerase</fullName>
        <ecNumber evidence="9">5.3.1.28</ecNumber>
    </recommendedName>
    <alternativeName>
        <fullName evidence="9">Sedoheptulose 7-phosphate isomerase</fullName>
    </alternativeName>
</protein>
<feature type="binding site" evidence="9">
    <location>
        <position position="175"/>
    </location>
    <ligand>
        <name>Zn(2+)</name>
        <dbReference type="ChEBI" id="CHEBI:29105"/>
    </ligand>
</feature>